<sequence>MEASAPPPPPPPPPSVPPPQPADAEVTSADLQRQIQEMMSAIGQLKQRTHKTAKARTYPERRKAKEQRQHVAAPPTCSKCGNSHATHECSQVNTPAEKLYLFLREGFCLRCSKRHHKPCRSSQKVCEKCGERATVVHSQENCFMD</sequence>
<dbReference type="Proteomes" id="UP000008281">
    <property type="component" value="Unassembled WGS sequence"/>
</dbReference>
<proteinExistence type="predicted"/>
<feature type="compositionally biased region" description="Basic and acidic residues" evidence="1">
    <location>
        <begin position="57"/>
        <end position="69"/>
    </location>
</feature>
<evidence type="ECO:0000313" key="2">
    <source>
        <dbReference type="EMBL" id="EFO92634.1"/>
    </source>
</evidence>
<dbReference type="EMBL" id="DS268592">
    <property type="protein sequence ID" value="EFO92634.1"/>
    <property type="molecule type" value="Genomic_DNA"/>
</dbReference>
<organism evidence="3">
    <name type="scientific">Caenorhabditis remanei</name>
    <name type="common">Caenorhabditis vulgaris</name>
    <dbReference type="NCBI Taxonomy" id="31234"/>
    <lineage>
        <taxon>Eukaryota</taxon>
        <taxon>Metazoa</taxon>
        <taxon>Ecdysozoa</taxon>
        <taxon>Nematoda</taxon>
        <taxon>Chromadorea</taxon>
        <taxon>Rhabditida</taxon>
        <taxon>Rhabditina</taxon>
        <taxon>Rhabditomorpha</taxon>
        <taxon>Rhabditoidea</taxon>
        <taxon>Rhabditidae</taxon>
        <taxon>Peloderinae</taxon>
        <taxon>Caenorhabditis</taxon>
    </lineage>
</organism>
<gene>
    <name evidence="2" type="ORF">CRE_16386</name>
</gene>
<accession>E3NC51</accession>
<evidence type="ECO:0000313" key="3">
    <source>
        <dbReference type="Proteomes" id="UP000008281"/>
    </source>
</evidence>
<reference evidence="2" key="1">
    <citation type="submission" date="2007-07" db="EMBL/GenBank/DDBJ databases">
        <title>PCAP assembly of the Caenorhabditis remanei genome.</title>
        <authorList>
            <consortium name="The Caenorhabditis remanei Sequencing Consortium"/>
            <person name="Wilson R.K."/>
        </authorList>
    </citation>
    <scope>NUCLEOTIDE SEQUENCE [LARGE SCALE GENOMIC DNA]</scope>
    <source>
        <strain evidence="2">PB4641</strain>
    </source>
</reference>
<evidence type="ECO:0000256" key="1">
    <source>
        <dbReference type="SAM" id="MobiDB-lite"/>
    </source>
</evidence>
<feature type="compositionally biased region" description="Pro residues" evidence="1">
    <location>
        <begin position="1"/>
        <end position="21"/>
    </location>
</feature>
<name>E3NC51_CAERE</name>
<protein>
    <submittedName>
        <fullName evidence="2">Uncharacterized protein</fullName>
    </submittedName>
</protein>
<dbReference type="HOGENOM" id="CLU_1788642_0_0_1"/>
<feature type="region of interest" description="Disordered" evidence="1">
    <location>
        <begin position="44"/>
        <end position="83"/>
    </location>
</feature>
<feature type="region of interest" description="Disordered" evidence="1">
    <location>
        <begin position="1"/>
        <end position="28"/>
    </location>
</feature>
<dbReference type="AlphaFoldDB" id="E3NC51"/>
<dbReference type="InParanoid" id="E3NC51"/>
<keyword evidence="3" id="KW-1185">Reference proteome</keyword>